<evidence type="ECO:0000256" key="1">
    <source>
        <dbReference type="ARBA" id="ARBA00004141"/>
    </source>
</evidence>
<feature type="transmembrane region" description="Helical" evidence="3">
    <location>
        <begin position="232"/>
        <end position="254"/>
    </location>
</feature>
<name>A0A4Q9MIU0_9APHY</name>
<gene>
    <name evidence="5" type="ORF">BD311DRAFT_779821</name>
</gene>
<evidence type="ECO:0000313" key="5">
    <source>
        <dbReference type="EMBL" id="TBU26112.1"/>
    </source>
</evidence>
<dbReference type="PANTHER" id="PTHR11360">
    <property type="entry name" value="MONOCARBOXYLATE TRANSPORTER"/>
    <property type="match status" value="1"/>
</dbReference>
<dbReference type="EMBL" id="ML143450">
    <property type="protein sequence ID" value="TBU26112.1"/>
    <property type="molecule type" value="Genomic_DNA"/>
</dbReference>
<keyword evidence="3" id="KW-0812">Transmembrane</keyword>
<comment type="similarity">
    <text evidence="2">Belongs to the major facilitator superfamily. Monocarboxylate porter (TC 2.A.1.13) family.</text>
</comment>
<protein>
    <submittedName>
        <fullName evidence="5">MFS general substrate transporter</fullName>
    </submittedName>
</protein>
<dbReference type="GO" id="GO:0022857">
    <property type="term" value="F:transmembrane transporter activity"/>
    <property type="evidence" value="ECO:0007669"/>
    <property type="project" value="InterPro"/>
</dbReference>
<feature type="transmembrane region" description="Helical" evidence="3">
    <location>
        <begin position="359"/>
        <end position="379"/>
    </location>
</feature>
<dbReference type="InterPro" id="IPR036259">
    <property type="entry name" value="MFS_trans_sf"/>
</dbReference>
<comment type="subcellular location">
    <subcellularLocation>
        <location evidence="1">Membrane</location>
        <topology evidence="1">Multi-pass membrane protein</topology>
    </subcellularLocation>
</comment>
<dbReference type="InterPro" id="IPR020846">
    <property type="entry name" value="MFS_dom"/>
</dbReference>
<evidence type="ECO:0000256" key="3">
    <source>
        <dbReference type="SAM" id="Phobius"/>
    </source>
</evidence>
<dbReference type="InterPro" id="IPR050327">
    <property type="entry name" value="Proton-linked_MCT"/>
</dbReference>
<feature type="domain" description="Major facilitator superfamily (MFS) profile" evidence="4">
    <location>
        <begin position="21"/>
        <end position="412"/>
    </location>
</feature>
<feature type="transmembrane region" description="Helical" evidence="3">
    <location>
        <begin position="122"/>
        <end position="143"/>
    </location>
</feature>
<feature type="transmembrane region" description="Helical" evidence="3">
    <location>
        <begin position="266"/>
        <end position="288"/>
    </location>
</feature>
<keyword evidence="3" id="KW-0472">Membrane</keyword>
<evidence type="ECO:0000256" key="2">
    <source>
        <dbReference type="ARBA" id="ARBA00006727"/>
    </source>
</evidence>
<reference evidence="5" key="1">
    <citation type="submission" date="2019-01" db="EMBL/GenBank/DDBJ databases">
        <title>Draft genome sequences of three monokaryotic isolates of the white-rot basidiomycete fungus Dichomitus squalens.</title>
        <authorList>
            <consortium name="DOE Joint Genome Institute"/>
            <person name="Lopez S.C."/>
            <person name="Andreopoulos B."/>
            <person name="Pangilinan J."/>
            <person name="Lipzen A."/>
            <person name="Riley R."/>
            <person name="Ahrendt S."/>
            <person name="Ng V."/>
            <person name="Barry K."/>
            <person name="Daum C."/>
            <person name="Grigoriev I.V."/>
            <person name="Hilden K.S."/>
            <person name="Makela M.R."/>
            <person name="de Vries R.P."/>
        </authorList>
    </citation>
    <scope>NUCLEOTIDE SEQUENCE [LARGE SCALE GENOMIC DNA]</scope>
    <source>
        <strain evidence="5">OM18370.1</strain>
    </source>
</reference>
<evidence type="ECO:0000259" key="4">
    <source>
        <dbReference type="PROSITE" id="PS50850"/>
    </source>
</evidence>
<feature type="transmembrane region" description="Helical" evidence="3">
    <location>
        <begin position="385"/>
        <end position="406"/>
    </location>
</feature>
<feature type="transmembrane region" description="Helical" evidence="3">
    <location>
        <begin position="155"/>
        <end position="179"/>
    </location>
</feature>
<sequence length="419" mass="44654">MLIAEDTTSSDESTTELTNCIFPDPGFKAWLTVFGAAVMLFCCGQLTAFGVFETYYAQHQLKGVSPSTISWIGSLQLWILYFSGSVLGRFFDAYGPRMILISGSFLLVFSTMILSVCTRFYQFLLVQGLLTGLAYGMLFYPSFASISTHFSTLRATAVGIAIAGSGVGGVVFPVLFRYLFARIGFGWTVRASGFLLLALGAIGCVTITSRIPPGRRAISPLPDVKLLTDAPFVLLVVGCVFVNFGLFIPFTYISDYAISQGVSSSTSFYIVSAMNGGSIFGRIIPALVADAIGRFNIASPSAFLIGLFALVFWMLSKTLVNITVFAVAYGCFAGAFLAMQIPCVSQISDIKEVGTRIGVLYSVASFGVLAGGPAAGAALKAGNGNYTGMVVLCGITNILGSLLILLSKYRVNRNLFAHV</sequence>
<proteinExistence type="inferred from homology"/>
<dbReference type="Pfam" id="PF07690">
    <property type="entry name" value="MFS_1"/>
    <property type="match status" value="1"/>
</dbReference>
<organism evidence="5">
    <name type="scientific">Dichomitus squalens</name>
    <dbReference type="NCBI Taxonomy" id="114155"/>
    <lineage>
        <taxon>Eukaryota</taxon>
        <taxon>Fungi</taxon>
        <taxon>Dikarya</taxon>
        <taxon>Basidiomycota</taxon>
        <taxon>Agaricomycotina</taxon>
        <taxon>Agaricomycetes</taxon>
        <taxon>Polyporales</taxon>
        <taxon>Polyporaceae</taxon>
        <taxon>Dichomitus</taxon>
    </lineage>
</organism>
<feature type="transmembrane region" description="Helical" evidence="3">
    <location>
        <begin position="69"/>
        <end position="91"/>
    </location>
</feature>
<dbReference type="SUPFAM" id="SSF103473">
    <property type="entry name" value="MFS general substrate transporter"/>
    <property type="match status" value="1"/>
</dbReference>
<dbReference type="PROSITE" id="PS50850">
    <property type="entry name" value="MFS"/>
    <property type="match status" value="1"/>
</dbReference>
<feature type="transmembrane region" description="Helical" evidence="3">
    <location>
        <begin position="319"/>
        <end position="338"/>
    </location>
</feature>
<dbReference type="Gene3D" id="1.20.1250.20">
    <property type="entry name" value="MFS general substrate transporter like domains"/>
    <property type="match status" value="2"/>
</dbReference>
<feature type="transmembrane region" description="Helical" evidence="3">
    <location>
        <begin position="191"/>
        <end position="211"/>
    </location>
</feature>
<feature type="transmembrane region" description="Helical" evidence="3">
    <location>
        <begin position="295"/>
        <end position="313"/>
    </location>
</feature>
<dbReference type="PANTHER" id="PTHR11360:SF319">
    <property type="entry name" value="MAJOR FACILITATOR SUPERFAMILY (MFS) PROFILE DOMAIN-CONTAINING PROTEIN"/>
    <property type="match status" value="1"/>
</dbReference>
<dbReference type="InterPro" id="IPR011701">
    <property type="entry name" value="MFS"/>
</dbReference>
<accession>A0A4Q9MIU0</accession>
<feature type="transmembrane region" description="Helical" evidence="3">
    <location>
        <begin position="29"/>
        <end position="49"/>
    </location>
</feature>
<keyword evidence="3" id="KW-1133">Transmembrane helix</keyword>
<dbReference type="Proteomes" id="UP000292957">
    <property type="component" value="Unassembled WGS sequence"/>
</dbReference>
<dbReference type="AlphaFoldDB" id="A0A4Q9MIU0"/>
<dbReference type="GO" id="GO:0016020">
    <property type="term" value="C:membrane"/>
    <property type="evidence" value="ECO:0007669"/>
    <property type="project" value="UniProtKB-SubCell"/>
</dbReference>
<feature type="transmembrane region" description="Helical" evidence="3">
    <location>
        <begin position="98"/>
        <end position="116"/>
    </location>
</feature>
<dbReference type="OrthoDB" id="6509908at2759"/>